<dbReference type="InterPro" id="IPR050611">
    <property type="entry name" value="ABCF"/>
</dbReference>
<feature type="region of interest" description="Disordered" evidence="4">
    <location>
        <begin position="236"/>
        <end position="316"/>
    </location>
</feature>
<sequence>MTNPFLTLESVSCLLPDGRPLFCDLNAHFDARPTGLVGRNGIGKTVLVRILAGDVAPSSGICLRSGLVYYLAQQVSVPVDATVADLAGVGAALHALERIEAGSTAVSDFDAVGERWDIRQRLQQALERDGLNELEAATPASHLSGGEAMRVTLIGAALAHADFLILDEPTNHLDQPSRQALIERLQQWSGGLIVVSHNRQLLERMEAIVALTSQGLRRYGGNYSFYVQSRAQERDAAHQQLEQRRLERKREERALQQQRERQERRQSRGNREGKSANQAKVLLDRQKARSEGSTGRLRQQHREASEQLAQREREAAQRVETQTAIHLHALPVGQVRHRAVAVLDQLVLPFVSGAARCITLSINGRQRIGVTGPNGCGKSTLLRVLAGFLQPVSGHCEVTTACAWLDQRLSSLAPERSVLAHMQVVSSMAEGDIRMRLAQLGLEASKMALPSGLLSGGERVKAALACVLYGDPPPQLLLLDEPGNHLDIESLEALEVMLRHYQGALMVVSHDEAFLARLELTHRLRATEQGWQWRPW</sequence>
<dbReference type="InterPro" id="IPR003593">
    <property type="entry name" value="AAA+_ATPase"/>
</dbReference>
<evidence type="ECO:0000256" key="1">
    <source>
        <dbReference type="ARBA" id="ARBA00022737"/>
    </source>
</evidence>
<dbReference type="InterPro" id="IPR017871">
    <property type="entry name" value="ABC_transporter-like_CS"/>
</dbReference>
<keyword evidence="1" id="KW-0677">Repeat</keyword>
<dbReference type="InterPro" id="IPR027417">
    <property type="entry name" value="P-loop_NTPase"/>
</dbReference>
<evidence type="ECO:0000313" key="6">
    <source>
        <dbReference type="Proteomes" id="UP000194457"/>
    </source>
</evidence>
<dbReference type="EMBL" id="CP021358">
    <property type="protein sequence ID" value="ART63117.1"/>
    <property type="molecule type" value="Genomic_DNA"/>
</dbReference>
<keyword evidence="6" id="KW-1185">Reference proteome</keyword>
<dbReference type="GO" id="GO:0016887">
    <property type="term" value="F:ATP hydrolysis activity"/>
    <property type="evidence" value="ECO:0007669"/>
    <property type="project" value="InterPro"/>
</dbReference>
<dbReference type="Gene3D" id="3.40.50.300">
    <property type="entry name" value="P-loop containing nucleotide triphosphate hydrolases"/>
    <property type="match status" value="2"/>
</dbReference>
<dbReference type="RefSeq" id="WP_086900326.1">
    <property type="nucleotide sequence ID" value="NZ_CP021358.1"/>
</dbReference>
<dbReference type="GO" id="GO:0005524">
    <property type="term" value="F:ATP binding"/>
    <property type="evidence" value="ECO:0007669"/>
    <property type="project" value="UniProtKB-KW"/>
</dbReference>
<protein>
    <submittedName>
        <fullName evidence="5">ABC transporter ATP-binding protein</fullName>
    </submittedName>
</protein>
<dbReference type="CDD" id="cd03221">
    <property type="entry name" value="ABCF_EF-3"/>
    <property type="match status" value="1"/>
</dbReference>
<organism evidence="5 6">
    <name type="scientific">Kushneria marisflavi</name>
    <dbReference type="NCBI Taxonomy" id="157779"/>
    <lineage>
        <taxon>Bacteria</taxon>
        <taxon>Pseudomonadati</taxon>
        <taxon>Pseudomonadota</taxon>
        <taxon>Gammaproteobacteria</taxon>
        <taxon>Oceanospirillales</taxon>
        <taxon>Halomonadaceae</taxon>
        <taxon>Kushneria</taxon>
    </lineage>
</organism>
<evidence type="ECO:0000256" key="4">
    <source>
        <dbReference type="SAM" id="MobiDB-lite"/>
    </source>
</evidence>
<keyword evidence="2" id="KW-0547">Nucleotide-binding</keyword>
<dbReference type="KEGG" id="kma:B9H00_08660"/>
<dbReference type="InterPro" id="IPR003439">
    <property type="entry name" value="ABC_transporter-like_ATP-bd"/>
</dbReference>
<dbReference type="Proteomes" id="UP000194457">
    <property type="component" value="Chromosome"/>
</dbReference>
<dbReference type="SUPFAM" id="SSF52540">
    <property type="entry name" value="P-loop containing nucleoside triphosphate hydrolases"/>
    <property type="match status" value="2"/>
</dbReference>
<keyword evidence="3 5" id="KW-0067">ATP-binding</keyword>
<dbReference type="Pfam" id="PF00005">
    <property type="entry name" value="ABC_tran"/>
    <property type="match status" value="2"/>
</dbReference>
<dbReference type="PANTHER" id="PTHR19211">
    <property type="entry name" value="ATP-BINDING TRANSPORT PROTEIN-RELATED"/>
    <property type="match status" value="1"/>
</dbReference>
<dbReference type="PROSITE" id="PS50893">
    <property type="entry name" value="ABC_TRANSPORTER_2"/>
    <property type="match status" value="2"/>
</dbReference>
<evidence type="ECO:0000313" key="5">
    <source>
        <dbReference type="EMBL" id="ART63117.1"/>
    </source>
</evidence>
<evidence type="ECO:0000256" key="2">
    <source>
        <dbReference type="ARBA" id="ARBA00022741"/>
    </source>
</evidence>
<name>A0A240UNN2_9GAMM</name>
<dbReference type="FunFam" id="3.40.50.300:FF:001320">
    <property type="entry name" value="Heme ABC transporter ATP-binding protein"/>
    <property type="match status" value="1"/>
</dbReference>
<dbReference type="OrthoDB" id="6130096at2"/>
<proteinExistence type="predicted"/>
<dbReference type="SMART" id="SM00382">
    <property type="entry name" value="AAA"/>
    <property type="match status" value="2"/>
</dbReference>
<reference evidence="5 6" key="1">
    <citation type="submission" date="2017-05" db="EMBL/GenBank/DDBJ databases">
        <authorList>
            <person name="Song R."/>
            <person name="Chenine A.L."/>
            <person name="Ruprecht R.M."/>
        </authorList>
    </citation>
    <scope>NUCLEOTIDE SEQUENCE [LARGE SCALE GENOMIC DNA]</scope>
    <source>
        <strain evidence="5">SW32</strain>
    </source>
</reference>
<feature type="compositionally biased region" description="Basic and acidic residues" evidence="4">
    <location>
        <begin position="300"/>
        <end position="316"/>
    </location>
</feature>
<feature type="compositionally biased region" description="Basic and acidic residues" evidence="4">
    <location>
        <begin position="236"/>
        <end position="274"/>
    </location>
</feature>
<dbReference type="AlphaFoldDB" id="A0A240UNN2"/>
<accession>A0A240UNN2</accession>
<evidence type="ECO:0000256" key="3">
    <source>
        <dbReference type="ARBA" id="ARBA00022840"/>
    </source>
</evidence>
<dbReference type="PANTHER" id="PTHR19211:SF6">
    <property type="entry name" value="BLL7188 PROTEIN"/>
    <property type="match status" value="1"/>
</dbReference>
<gene>
    <name evidence="5" type="ORF">B9H00_08660</name>
</gene>
<dbReference type="PROSITE" id="PS00211">
    <property type="entry name" value="ABC_TRANSPORTER_1"/>
    <property type="match status" value="2"/>
</dbReference>